<comment type="cofactor">
    <cofactor evidence="1 12">
        <name>FAD</name>
        <dbReference type="ChEBI" id="CHEBI:57692"/>
    </cofactor>
</comment>
<evidence type="ECO:0000256" key="3">
    <source>
        <dbReference type="ARBA" id="ARBA00011738"/>
    </source>
</evidence>
<comment type="subunit">
    <text evidence="3">Homodimer.</text>
</comment>
<comment type="similarity">
    <text evidence="2 11">Belongs to the class-I pyridine nucleotide-disulfide oxidoreductase family.</text>
</comment>
<feature type="domain" description="Pyridine nucleotide-disulphide oxidoreductase dimerisation" evidence="13">
    <location>
        <begin position="338"/>
        <end position="445"/>
    </location>
</feature>
<dbReference type="Proteomes" id="UP000630805">
    <property type="component" value="Unassembled WGS sequence"/>
</dbReference>
<evidence type="ECO:0000259" key="13">
    <source>
        <dbReference type="Pfam" id="PF02852"/>
    </source>
</evidence>
<keyword evidence="9 11" id="KW-0676">Redox-active center</keyword>
<sequence length="452" mass="48734">MSFDYDLFVIGGGSGGVRAARVAAGENGAKVALAEEDRYGGTCVIRGCVPKKLMVFASEFSEMAGDAQAYGWDIQSGAFDWGIFRDKLHTELDRLEGIYRNILKNNGVESFDLRAHVVDAHTVELADGTRKTAKHILVATGGRPVVPEFPGSDLAITSNEIFHLEKLPETMLIVGGGYIACEFAGIMNGLGVKTTQFYRGAQILRGFDDEARGLISEEMCQNGIDVHLGTNVLEMEKDGDKIRVKATNGSEQLFDVVMYATGRAPNADDLGLEVLGVERGRKGEIVVDEYSQTGVPSIYAIGDVTDRVNLTPVAIREGMAFVETVFKGNPTPVDHELIPTAIFTQPEMGTVGLSEEEAAAQEPIEVYATSFKPMQKAFAGGTQRVLMKLIVSQATRKVLGCHIVAPGAGEMIQLAGIAVKMGATKEDFDRTVAVHPVMAEELVTMRQPVRTA</sequence>
<dbReference type="SUPFAM" id="SSF51905">
    <property type="entry name" value="FAD/NAD(P)-binding domain"/>
    <property type="match status" value="1"/>
</dbReference>
<evidence type="ECO:0000313" key="16">
    <source>
        <dbReference type="Proteomes" id="UP000630805"/>
    </source>
</evidence>
<dbReference type="Pfam" id="PF02852">
    <property type="entry name" value="Pyr_redox_dim"/>
    <property type="match status" value="1"/>
</dbReference>
<dbReference type="InterPro" id="IPR016156">
    <property type="entry name" value="FAD/NAD-linked_Rdtase_dimer_sf"/>
</dbReference>
<dbReference type="Gene3D" id="3.30.390.30">
    <property type="match status" value="1"/>
</dbReference>
<accession>A0ABX2PL33</accession>
<dbReference type="Gene3D" id="3.50.50.60">
    <property type="entry name" value="FAD/NAD(P)-binding domain"/>
    <property type="match status" value="2"/>
</dbReference>
<dbReference type="Pfam" id="PF07992">
    <property type="entry name" value="Pyr_redox_2"/>
    <property type="match status" value="1"/>
</dbReference>
<dbReference type="SUPFAM" id="SSF55424">
    <property type="entry name" value="FAD/NAD-linked reductases, dimerisation (C-terminal) domain"/>
    <property type="match status" value="1"/>
</dbReference>
<dbReference type="InterPro" id="IPR006324">
    <property type="entry name" value="GSHR"/>
</dbReference>
<reference evidence="15 16" key="1">
    <citation type="submission" date="2020-06" db="EMBL/GenBank/DDBJ databases">
        <authorList>
            <person name="Cao W.R."/>
        </authorList>
    </citation>
    <scope>NUCLEOTIDE SEQUENCE [LARGE SCALE GENOMIC DNA]</scope>
    <source>
        <strain evidence="15 16">B1Z28</strain>
    </source>
</reference>
<evidence type="ECO:0000256" key="5">
    <source>
        <dbReference type="ARBA" id="ARBA00022827"/>
    </source>
</evidence>
<evidence type="ECO:0000256" key="2">
    <source>
        <dbReference type="ARBA" id="ARBA00007532"/>
    </source>
</evidence>
<evidence type="ECO:0000256" key="9">
    <source>
        <dbReference type="ARBA" id="ARBA00023284"/>
    </source>
</evidence>
<evidence type="ECO:0000313" key="15">
    <source>
        <dbReference type="EMBL" id="NVO54825.1"/>
    </source>
</evidence>
<dbReference type="PIRSF" id="PIRSF000350">
    <property type="entry name" value="Mercury_reductase_MerA"/>
    <property type="match status" value="1"/>
</dbReference>
<dbReference type="NCBIfam" id="TIGR01424">
    <property type="entry name" value="gluta_reduc_2"/>
    <property type="match status" value="1"/>
</dbReference>
<keyword evidence="7 11" id="KW-0560">Oxidoreductase</keyword>
<evidence type="ECO:0000259" key="14">
    <source>
        <dbReference type="Pfam" id="PF07992"/>
    </source>
</evidence>
<dbReference type="InterPro" id="IPR012999">
    <property type="entry name" value="Pyr_OxRdtase_I_AS"/>
</dbReference>
<comment type="caution">
    <text evidence="15">The sequence shown here is derived from an EMBL/GenBank/DDBJ whole genome shotgun (WGS) entry which is preliminary data.</text>
</comment>
<dbReference type="PROSITE" id="PS00076">
    <property type="entry name" value="PYRIDINE_REDOX_1"/>
    <property type="match status" value="1"/>
</dbReference>
<evidence type="ECO:0000256" key="7">
    <source>
        <dbReference type="ARBA" id="ARBA00023002"/>
    </source>
</evidence>
<evidence type="ECO:0000256" key="8">
    <source>
        <dbReference type="ARBA" id="ARBA00023157"/>
    </source>
</evidence>
<proteinExistence type="inferred from homology"/>
<evidence type="ECO:0000256" key="10">
    <source>
        <dbReference type="ARBA" id="ARBA00049142"/>
    </source>
</evidence>
<keyword evidence="5 11" id="KW-0274">FAD</keyword>
<keyword evidence="6 12" id="KW-0521">NADP</keyword>
<comment type="catalytic activity">
    <reaction evidence="10 12">
        <text>2 glutathione + NADP(+) = glutathione disulfide + NADPH + H(+)</text>
        <dbReference type="Rhea" id="RHEA:11740"/>
        <dbReference type="ChEBI" id="CHEBI:15378"/>
        <dbReference type="ChEBI" id="CHEBI:57783"/>
        <dbReference type="ChEBI" id="CHEBI:57925"/>
        <dbReference type="ChEBI" id="CHEBI:58297"/>
        <dbReference type="ChEBI" id="CHEBI:58349"/>
        <dbReference type="EC" id="1.8.1.7"/>
    </reaction>
</comment>
<dbReference type="NCBIfam" id="NF004776">
    <property type="entry name" value="PRK06116.1"/>
    <property type="match status" value="1"/>
</dbReference>
<keyword evidence="8" id="KW-1015">Disulfide bond</keyword>
<evidence type="ECO:0000256" key="1">
    <source>
        <dbReference type="ARBA" id="ARBA00001974"/>
    </source>
</evidence>
<name>A0ABX2PL33_9RHOB</name>
<dbReference type="PANTHER" id="PTHR42737">
    <property type="entry name" value="GLUTATHIONE REDUCTASE"/>
    <property type="match status" value="1"/>
</dbReference>
<dbReference type="PANTHER" id="PTHR42737:SF2">
    <property type="entry name" value="GLUTATHIONE REDUCTASE"/>
    <property type="match status" value="1"/>
</dbReference>
<protein>
    <recommendedName>
        <fullName evidence="12">Glutathione reductase</fullName>
        <shortName evidence="12">GRase</shortName>
        <ecNumber evidence="12">1.8.1.7</ecNumber>
    </recommendedName>
</protein>
<comment type="function">
    <text evidence="12">Catalyzes the reduction of glutathione disulfide (GSSG) to reduced glutathione (GSH).</text>
</comment>
<dbReference type="InterPro" id="IPR001100">
    <property type="entry name" value="Pyr_nuc-diS_OxRdtase"/>
</dbReference>
<dbReference type="PRINTS" id="PR00411">
    <property type="entry name" value="PNDRDTASEI"/>
</dbReference>
<dbReference type="EMBL" id="JABXWT010000001">
    <property type="protein sequence ID" value="NVO54825.1"/>
    <property type="molecule type" value="Genomic_DNA"/>
</dbReference>
<feature type="domain" description="FAD/NAD(P)-binding" evidence="14">
    <location>
        <begin position="5"/>
        <end position="318"/>
    </location>
</feature>
<gene>
    <name evidence="15" type="primary">gor</name>
    <name evidence="15" type="ORF">HW561_03365</name>
</gene>
<dbReference type="EC" id="1.8.1.7" evidence="12"/>
<dbReference type="InterPro" id="IPR046952">
    <property type="entry name" value="GSHR/TRXR-like"/>
</dbReference>
<evidence type="ECO:0000256" key="11">
    <source>
        <dbReference type="RuleBase" id="RU003691"/>
    </source>
</evidence>
<evidence type="ECO:0000256" key="6">
    <source>
        <dbReference type="ARBA" id="ARBA00022857"/>
    </source>
</evidence>
<dbReference type="InterPro" id="IPR023753">
    <property type="entry name" value="FAD/NAD-binding_dom"/>
</dbReference>
<dbReference type="GO" id="GO:0004362">
    <property type="term" value="F:glutathione-disulfide reductase (NADPH) activity"/>
    <property type="evidence" value="ECO:0007669"/>
    <property type="project" value="UniProtKB-EC"/>
</dbReference>
<dbReference type="PRINTS" id="PR00368">
    <property type="entry name" value="FADPNR"/>
</dbReference>
<keyword evidence="4 11" id="KW-0285">Flavoprotein</keyword>
<dbReference type="InterPro" id="IPR036188">
    <property type="entry name" value="FAD/NAD-bd_sf"/>
</dbReference>
<dbReference type="RefSeq" id="WP_176861791.1">
    <property type="nucleotide sequence ID" value="NZ_JABXWT010000001.1"/>
</dbReference>
<organism evidence="15 16">
    <name type="scientific">Ruegeria haliotis</name>
    <dbReference type="NCBI Taxonomy" id="2747601"/>
    <lineage>
        <taxon>Bacteria</taxon>
        <taxon>Pseudomonadati</taxon>
        <taxon>Pseudomonadota</taxon>
        <taxon>Alphaproteobacteria</taxon>
        <taxon>Rhodobacterales</taxon>
        <taxon>Roseobacteraceae</taxon>
        <taxon>Ruegeria</taxon>
    </lineage>
</organism>
<evidence type="ECO:0000256" key="4">
    <source>
        <dbReference type="ARBA" id="ARBA00022630"/>
    </source>
</evidence>
<keyword evidence="16" id="KW-1185">Reference proteome</keyword>
<dbReference type="InterPro" id="IPR004099">
    <property type="entry name" value="Pyr_nucl-diS_OxRdtase_dimer"/>
</dbReference>
<evidence type="ECO:0000256" key="12">
    <source>
        <dbReference type="RuleBase" id="RU365040"/>
    </source>
</evidence>